<dbReference type="Proteomes" id="UP000535890">
    <property type="component" value="Unassembled WGS sequence"/>
</dbReference>
<proteinExistence type="predicted"/>
<dbReference type="RefSeq" id="WP_179796665.1">
    <property type="nucleotide sequence ID" value="NZ_BAABHP010000001.1"/>
</dbReference>
<organism evidence="1 2">
    <name type="scientific">Actinomycetospora corticicola</name>
    <dbReference type="NCBI Taxonomy" id="663602"/>
    <lineage>
        <taxon>Bacteria</taxon>
        <taxon>Bacillati</taxon>
        <taxon>Actinomycetota</taxon>
        <taxon>Actinomycetes</taxon>
        <taxon>Pseudonocardiales</taxon>
        <taxon>Pseudonocardiaceae</taxon>
        <taxon>Actinomycetospora</taxon>
    </lineage>
</organism>
<dbReference type="AlphaFoldDB" id="A0A7Y9J8J0"/>
<accession>A0A7Y9J8J0</accession>
<name>A0A7Y9J8J0_9PSEU</name>
<evidence type="ECO:0000313" key="1">
    <source>
        <dbReference type="EMBL" id="NYD39338.1"/>
    </source>
</evidence>
<sequence>MEIRLASYEPTSLVAISLAPGADEMPRAVRIVDPAVAAEVEALVEAHLGERLVGVDLDVLVAEAEERVDAARR</sequence>
<gene>
    <name evidence="1" type="ORF">BJ983_005440</name>
</gene>
<dbReference type="EMBL" id="JACCBN010000001">
    <property type="protein sequence ID" value="NYD39338.1"/>
    <property type="molecule type" value="Genomic_DNA"/>
</dbReference>
<protein>
    <submittedName>
        <fullName evidence="1">Uncharacterized protein</fullName>
    </submittedName>
</protein>
<evidence type="ECO:0000313" key="2">
    <source>
        <dbReference type="Proteomes" id="UP000535890"/>
    </source>
</evidence>
<comment type="caution">
    <text evidence="1">The sequence shown here is derived from an EMBL/GenBank/DDBJ whole genome shotgun (WGS) entry which is preliminary data.</text>
</comment>
<reference evidence="1 2" key="1">
    <citation type="submission" date="2020-07" db="EMBL/GenBank/DDBJ databases">
        <title>Sequencing the genomes of 1000 actinobacteria strains.</title>
        <authorList>
            <person name="Klenk H.-P."/>
        </authorList>
    </citation>
    <scope>NUCLEOTIDE SEQUENCE [LARGE SCALE GENOMIC DNA]</scope>
    <source>
        <strain evidence="1 2">DSM 45772</strain>
    </source>
</reference>
<keyword evidence="2" id="KW-1185">Reference proteome</keyword>